<dbReference type="KEGG" id="gur:Gura_2346"/>
<protein>
    <submittedName>
        <fullName evidence="1">Lipopolysaccharide biosynthesis protein-like protein</fullName>
    </submittedName>
</protein>
<dbReference type="Proteomes" id="UP000006695">
    <property type="component" value="Chromosome"/>
</dbReference>
<dbReference type="PANTHER" id="PTHR41244">
    <property type="entry name" value="RHAMNAN SYNTHESIS F"/>
    <property type="match status" value="1"/>
</dbReference>
<keyword evidence="2" id="KW-1185">Reference proteome</keyword>
<organism evidence="1 2">
    <name type="scientific">Geotalea uraniireducens (strain Rf4)</name>
    <name type="common">Geobacter uraniireducens</name>
    <dbReference type="NCBI Taxonomy" id="351605"/>
    <lineage>
        <taxon>Bacteria</taxon>
        <taxon>Pseudomonadati</taxon>
        <taxon>Thermodesulfobacteriota</taxon>
        <taxon>Desulfuromonadia</taxon>
        <taxon>Geobacterales</taxon>
        <taxon>Geobacteraceae</taxon>
        <taxon>Geotalea</taxon>
    </lineage>
</organism>
<dbReference type="Gene3D" id="3.20.20.80">
    <property type="entry name" value="Glycosidases"/>
    <property type="match status" value="1"/>
</dbReference>
<dbReference type="EMBL" id="CP000698">
    <property type="protein sequence ID" value="ABQ26525.1"/>
    <property type="molecule type" value="Genomic_DNA"/>
</dbReference>
<name>A5G407_GEOUR</name>
<dbReference type="AlphaFoldDB" id="A5G407"/>
<reference evidence="1 2" key="1">
    <citation type="submission" date="2007-05" db="EMBL/GenBank/DDBJ databases">
        <title>Complete sequence of Geobacter uraniireducens Rf4.</title>
        <authorList>
            <consortium name="US DOE Joint Genome Institute"/>
            <person name="Copeland A."/>
            <person name="Lucas S."/>
            <person name="Lapidus A."/>
            <person name="Barry K."/>
            <person name="Detter J.C."/>
            <person name="Glavina del Rio T."/>
            <person name="Hammon N."/>
            <person name="Israni S."/>
            <person name="Dalin E."/>
            <person name="Tice H."/>
            <person name="Pitluck S."/>
            <person name="Chertkov O."/>
            <person name="Brettin T."/>
            <person name="Bruce D."/>
            <person name="Han C."/>
            <person name="Schmutz J."/>
            <person name="Larimer F."/>
            <person name="Land M."/>
            <person name="Hauser L."/>
            <person name="Kyrpides N."/>
            <person name="Mikhailova N."/>
            <person name="Shelobolina E."/>
            <person name="Aklujkar M."/>
            <person name="Lovley D."/>
            <person name="Richardson P."/>
        </authorList>
    </citation>
    <scope>NUCLEOTIDE SEQUENCE [LARGE SCALE GENOMIC DNA]</scope>
    <source>
        <strain evidence="1 2">Rf4</strain>
    </source>
</reference>
<dbReference type="STRING" id="351605.Gura_2346"/>
<dbReference type="InterPro" id="IPR032719">
    <property type="entry name" value="WbsX"/>
</dbReference>
<gene>
    <name evidence="1" type="ordered locus">Gura_2346</name>
</gene>
<proteinExistence type="predicted"/>
<evidence type="ECO:0000313" key="2">
    <source>
        <dbReference type="Proteomes" id="UP000006695"/>
    </source>
</evidence>
<dbReference type="CDD" id="cd11579">
    <property type="entry name" value="Glyco_tran_WbsX"/>
    <property type="match status" value="1"/>
</dbReference>
<dbReference type="HOGENOM" id="CLU_038570_0_0_7"/>
<evidence type="ECO:0000313" key="1">
    <source>
        <dbReference type="EMBL" id="ABQ26525.1"/>
    </source>
</evidence>
<dbReference type="RefSeq" id="WP_011939218.1">
    <property type="nucleotide sequence ID" value="NC_009483.1"/>
</dbReference>
<dbReference type="Pfam" id="PF14307">
    <property type="entry name" value="Glyco_tran_WbsX"/>
    <property type="match status" value="1"/>
</dbReference>
<sequence length="368" mass="43307">MARLIAFYLPQYHPIPENDTWWGKGFTEWTNVAKAKPLFRGHYQPHIPADLGFYDLRVPETRAAQAEMAREYGIEAFCYYHYWFAGRRLLERPFNEVLASGEPDFPFCLCWANQSWTGIWHGAPNRILVEQTYPGFDDYSSHFQELLKAFTDRRYVTVDGKPLFLIFRPKEIPDPMRVIGFWREMAVKAGLKGLYLVGVTEEPDWIPQQLGFDAYVISRHPSIPWITRRTPIKWMIKQYQVKTGKPAIFSYEKDFADLQPIKIAHGDNYPCLLPNWDNTPRSKSNGLVLHDSTPEAFRKHVKKALEISRDKPDERKLVFIKSWNEWAEGNHLEPDLKFGRAYLEILRNEISNEFITRKWQSEDRFSEI</sequence>
<accession>A5G407</accession>
<dbReference type="PANTHER" id="PTHR41244:SF1">
    <property type="entry name" value="GLYCOSYLTRANSFERASE"/>
    <property type="match status" value="1"/>
</dbReference>